<dbReference type="SUPFAM" id="SSF50891">
    <property type="entry name" value="Cyclophilin-like"/>
    <property type="match status" value="1"/>
</dbReference>
<dbReference type="RefSeq" id="XP_030643179.1">
    <property type="nucleotide sequence ID" value="XM_030787319.1"/>
</dbReference>
<keyword evidence="16" id="KW-0694">RNA-binding</keyword>
<dbReference type="Gene3D" id="4.10.1060.10">
    <property type="entry name" value="Zinc finger, RanBP2-type"/>
    <property type="match status" value="4"/>
</dbReference>
<evidence type="ECO:0000256" key="21">
    <source>
        <dbReference type="ARBA" id="ARBA00023157"/>
    </source>
</evidence>
<dbReference type="PROSITE" id="PS50293">
    <property type="entry name" value="TPR_REGION"/>
    <property type="match status" value="1"/>
</dbReference>
<feature type="region of interest" description="Disordered" evidence="29">
    <location>
        <begin position="2254"/>
        <end position="2279"/>
    </location>
</feature>
<dbReference type="Pfam" id="PF12185">
    <property type="entry name" value="IR1-M"/>
    <property type="match status" value="2"/>
</dbReference>
<dbReference type="InterPro" id="IPR000156">
    <property type="entry name" value="Ran_bind_dom"/>
</dbReference>
<keyword evidence="20" id="KW-0472">Membrane</keyword>
<dbReference type="InterPro" id="IPR002130">
    <property type="entry name" value="Cyclophilin-type_PPIase_dom"/>
</dbReference>
<dbReference type="Gene3D" id="2.30.29.30">
    <property type="entry name" value="Pleckstrin-homology domain (PH domain)/Phosphotyrosine-binding domain (PTB)"/>
    <property type="match status" value="4"/>
</dbReference>
<feature type="compositionally biased region" description="Polar residues" evidence="29">
    <location>
        <begin position="1669"/>
        <end position="1685"/>
    </location>
</feature>
<evidence type="ECO:0000256" key="13">
    <source>
        <dbReference type="ARBA" id="ARBA00022816"/>
    </source>
</evidence>
<keyword evidence="12" id="KW-0833">Ubl conjugation pathway</keyword>
<gene>
    <name evidence="34" type="primary">ranbp2</name>
</gene>
<feature type="domain" description="RanBD1" evidence="31">
    <location>
        <begin position="1175"/>
        <end position="1311"/>
    </location>
</feature>
<dbReference type="PANTHER" id="PTHR23138:SF87">
    <property type="entry name" value="E3 SUMO-PROTEIN LIGASE RANBP2"/>
    <property type="match status" value="1"/>
</dbReference>
<dbReference type="InterPro" id="IPR045255">
    <property type="entry name" value="RanBP1-like"/>
</dbReference>
<feature type="coiled-coil region" evidence="28">
    <location>
        <begin position="812"/>
        <end position="839"/>
    </location>
</feature>
<dbReference type="SUPFAM" id="SSF50729">
    <property type="entry name" value="PH domain-like"/>
    <property type="match status" value="4"/>
</dbReference>
<dbReference type="FunFam" id="4.10.1060.10:FF:000003">
    <property type="entry name" value="E3 SUMO-protein ligase RanBP2"/>
    <property type="match status" value="4"/>
</dbReference>
<feature type="domain" description="RanBP2-type" evidence="32">
    <location>
        <begin position="1552"/>
        <end position="1581"/>
    </location>
</feature>
<feature type="region of interest" description="Disordered" evidence="29">
    <location>
        <begin position="1309"/>
        <end position="1334"/>
    </location>
</feature>
<keyword evidence="14" id="KW-0862">Zinc</keyword>
<keyword evidence="19" id="KW-0906">Nuclear pore complex</keyword>
<evidence type="ECO:0000256" key="28">
    <source>
        <dbReference type="SAM" id="Coils"/>
    </source>
</evidence>
<evidence type="ECO:0000256" key="1">
    <source>
        <dbReference type="ARBA" id="ARBA00004126"/>
    </source>
</evidence>
<dbReference type="InterPro" id="IPR029000">
    <property type="entry name" value="Cyclophilin-like_dom_sf"/>
</dbReference>
<dbReference type="PROSITE" id="PS00170">
    <property type="entry name" value="CSA_PPIASE_1"/>
    <property type="match status" value="1"/>
</dbReference>
<feature type="compositionally biased region" description="Low complexity" evidence="29">
    <location>
        <begin position="2573"/>
        <end position="2583"/>
    </location>
</feature>
<evidence type="ECO:0000256" key="4">
    <source>
        <dbReference type="ARBA" id="ARBA00022448"/>
    </source>
</evidence>
<keyword evidence="33" id="KW-1185">Reference proteome</keyword>
<evidence type="ECO:0000313" key="34">
    <source>
        <dbReference type="RefSeq" id="XP_030643179.1"/>
    </source>
</evidence>
<dbReference type="InterPro" id="IPR036443">
    <property type="entry name" value="Znf_RanBP2_sf"/>
</dbReference>
<feature type="domain" description="RanBP2-type" evidence="32">
    <location>
        <begin position="1452"/>
        <end position="1481"/>
    </location>
</feature>
<comment type="similarity">
    <text evidence="23">Belongs to the RanBP2 E3 ligase family.</text>
</comment>
<dbReference type="GeneID" id="115823278"/>
<keyword evidence="5" id="KW-0488">Methylation</keyword>
<feature type="region of interest" description="Disordered" evidence="29">
    <location>
        <begin position="750"/>
        <end position="804"/>
    </location>
</feature>
<feature type="compositionally biased region" description="Polar residues" evidence="29">
    <location>
        <begin position="2550"/>
        <end position="2564"/>
    </location>
</feature>
<dbReference type="PROSITE" id="PS50072">
    <property type="entry name" value="CSA_PPIASE_2"/>
    <property type="match status" value="1"/>
</dbReference>
<feature type="region of interest" description="Disordered" evidence="29">
    <location>
        <begin position="2415"/>
        <end position="2583"/>
    </location>
</feature>
<dbReference type="GO" id="GO:0051028">
    <property type="term" value="P:mRNA transport"/>
    <property type="evidence" value="ECO:0007669"/>
    <property type="project" value="UniProtKB-KW"/>
</dbReference>
<feature type="compositionally biased region" description="Basic and acidic residues" evidence="29">
    <location>
        <begin position="1694"/>
        <end position="1704"/>
    </location>
</feature>
<keyword evidence="4" id="KW-0813">Transport</keyword>
<evidence type="ECO:0000256" key="3">
    <source>
        <dbReference type="ARBA" id="ARBA00004718"/>
    </source>
</evidence>
<feature type="domain" description="RanBP2-type" evidence="32">
    <location>
        <begin position="1509"/>
        <end position="1538"/>
    </location>
</feature>
<dbReference type="FunFam" id="1.25.40.10:FF:000114">
    <property type="entry name" value="E3 SUMO-protein ligase RanBP2 isoform X1"/>
    <property type="match status" value="1"/>
</dbReference>
<feature type="compositionally biased region" description="Basic and acidic residues" evidence="29">
    <location>
        <begin position="1314"/>
        <end position="1324"/>
    </location>
</feature>
<evidence type="ECO:0000256" key="20">
    <source>
        <dbReference type="ARBA" id="ARBA00023136"/>
    </source>
</evidence>
<dbReference type="InterPro" id="IPR011993">
    <property type="entry name" value="PH-like_dom_sf"/>
</dbReference>
<accession>A0A6J2WG03</accession>
<dbReference type="CDD" id="cd13177">
    <property type="entry name" value="RanBD2_RanBP2-like"/>
    <property type="match status" value="1"/>
</dbReference>
<evidence type="ECO:0000256" key="24">
    <source>
        <dbReference type="ARBA" id="ARBA00070141"/>
    </source>
</evidence>
<comment type="subcellular location">
    <subcellularLocation>
        <location evidence="1">Nucleus membrane</location>
    </subcellularLocation>
    <subcellularLocation>
        <location evidence="2">Nucleus</location>
        <location evidence="2">Nuclear pore complex</location>
    </subcellularLocation>
</comment>
<feature type="region of interest" description="Disordered" evidence="29">
    <location>
        <begin position="2299"/>
        <end position="2359"/>
    </location>
</feature>
<feature type="region of interest" description="Disordered" evidence="29">
    <location>
        <begin position="2053"/>
        <end position="2089"/>
    </location>
</feature>
<evidence type="ECO:0000256" key="7">
    <source>
        <dbReference type="ARBA" id="ARBA00022553"/>
    </source>
</evidence>
<keyword evidence="28" id="KW-0175">Coiled coil</keyword>
<feature type="compositionally biased region" description="Low complexity" evidence="29">
    <location>
        <begin position="2495"/>
        <end position="2518"/>
    </location>
</feature>
<dbReference type="CTD" id="5903"/>
<dbReference type="Gene3D" id="1.25.40.10">
    <property type="entry name" value="Tetratricopeptide repeat domain"/>
    <property type="match status" value="1"/>
</dbReference>
<feature type="region of interest" description="Disordered" evidence="29">
    <location>
        <begin position="1148"/>
        <end position="1179"/>
    </location>
</feature>
<dbReference type="SMART" id="SM00028">
    <property type="entry name" value="TPR"/>
    <property type="match status" value="1"/>
</dbReference>
<keyword evidence="9" id="KW-0479">Metal-binding</keyword>
<dbReference type="SMART" id="SM00547">
    <property type="entry name" value="ZnF_RBZ"/>
    <property type="match status" value="4"/>
</dbReference>
<evidence type="ECO:0000256" key="19">
    <source>
        <dbReference type="ARBA" id="ARBA00023132"/>
    </source>
</evidence>
<feature type="compositionally biased region" description="Polar residues" evidence="29">
    <location>
        <begin position="2426"/>
        <end position="2435"/>
    </location>
</feature>
<dbReference type="InParanoid" id="A0A6J2WG03"/>
<evidence type="ECO:0000256" key="27">
    <source>
        <dbReference type="PROSITE-ProRule" id="PRU00339"/>
    </source>
</evidence>
<feature type="region of interest" description="Disordered" evidence="29">
    <location>
        <begin position="1979"/>
        <end position="2004"/>
    </location>
</feature>
<dbReference type="InterPro" id="IPR019734">
    <property type="entry name" value="TPR_rpt"/>
</dbReference>
<evidence type="ECO:0000256" key="23">
    <source>
        <dbReference type="ARBA" id="ARBA00061164"/>
    </source>
</evidence>
<evidence type="ECO:0000256" key="2">
    <source>
        <dbReference type="ARBA" id="ARBA00004567"/>
    </source>
</evidence>
<evidence type="ECO:0000256" key="6">
    <source>
        <dbReference type="ARBA" id="ARBA00022499"/>
    </source>
</evidence>
<reference evidence="34" key="1">
    <citation type="submission" date="2025-08" db="UniProtKB">
        <authorList>
            <consortium name="RefSeq"/>
        </authorList>
    </citation>
    <scope>IDENTIFICATION</scope>
</reference>
<dbReference type="InterPro" id="IPR022011">
    <property type="entry name" value="IR1-M"/>
</dbReference>
<keyword evidence="10" id="KW-0677">Repeat</keyword>
<evidence type="ECO:0000256" key="11">
    <source>
        <dbReference type="ARBA" id="ARBA00022771"/>
    </source>
</evidence>
<keyword evidence="19" id="KW-0811">Translocation</keyword>
<evidence type="ECO:0000256" key="8">
    <source>
        <dbReference type="ARBA" id="ARBA00022679"/>
    </source>
</evidence>
<dbReference type="PROSITE" id="PS50005">
    <property type="entry name" value="TPR"/>
    <property type="match status" value="1"/>
</dbReference>
<evidence type="ECO:0000256" key="14">
    <source>
        <dbReference type="ARBA" id="ARBA00022833"/>
    </source>
</evidence>
<dbReference type="FunFam" id="2.30.29.30:FF:000018">
    <property type="entry name" value="E3 SUMO-protein ligase RanBP2"/>
    <property type="match status" value="4"/>
</dbReference>
<protein>
    <recommendedName>
        <fullName evidence="24">E3 SUMO-protein ligase RanBP2</fullName>
    </recommendedName>
    <alternativeName>
        <fullName evidence="25">Ran-binding protein 2</fullName>
    </alternativeName>
</protein>
<feature type="compositionally biased region" description="Polar residues" evidence="29">
    <location>
        <begin position="1979"/>
        <end position="1988"/>
    </location>
</feature>
<feature type="domain" description="RanBD1" evidence="31">
    <location>
        <begin position="1794"/>
        <end position="1930"/>
    </location>
</feature>
<feature type="region of interest" description="Disordered" evidence="29">
    <location>
        <begin position="1662"/>
        <end position="1727"/>
    </location>
</feature>
<keyword evidence="6" id="KW-1017">Isopeptide bond</keyword>
<evidence type="ECO:0000256" key="12">
    <source>
        <dbReference type="ARBA" id="ARBA00022786"/>
    </source>
</evidence>
<evidence type="ECO:0000259" key="30">
    <source>
        <dbReference type="PROSITE" id="PS50072"/>
    </source>
</evidence>
<dbReference type="GO" id="GO:0051168">
    <property type="term" value="P:nuclear export"/>
    <property type="evidence" value="ECO:0007669"/>
    <property type="project" value="UniProtKB-ARBA"/>
</dbReference>
<dbReference type="SMART" id="SM00160">
    <property type="entry name" value="RanBD"/>
    <property type="match status" value="4"/>
</dbReference>
<feature type="domain" description="RanBP2-type" evidence="32">
    <location>
        <begin position="1345"/>
        <end position="1374"/>
    </location>
</feature>
<evidence type="ECO:0000256" key="9">
    <source>
        <dbReference type="ARBA" id="ARBA00022723"/>
    </source>
</evidence>
<dbReference type="CDD" id="cd01926">
    <property type="entry name" value="cyclophilin_ABH_like"/>
    <property type="match status" value="1"/>
</dbReference>
<evidence type="ECO:0000256" key="22">
    <source>
        <dbReference type="ARBA" id="ARBA00023242"/>
    </source>
</evidence>
<dbReference type="Gene3D" id="2.40.100.10">
    <property type="entry name" value="Cyclophilin-like"/>
    <property type="match status" value="1"/>
</dbReference>
<dbReference type="InterPro" id="IPR011990">
    <property type="entry name" value="TPR-like_helical_dom_sf"/>
</dbReference>
<feature type="compositionally biased region" description="Polar residues" evidence="29">
    <location>
        <begin position="2316"/>
        <end position="2333"/>
    </location>
</feature>
<evidence type="ECO:0000259" key="32">
    <source>
        <dbReference type="PROSITE" id="PS50199"/>
    </source>
</evidence>
<evidence type="ECO:0000259" key="31">
    <source>
        <dbReference type="PROSITE" id="PS50196"/>
    </source>
</evidence>
<dbReference type="Pfam" id="PF00641">
    <property type="entry name" value="Zn_ribbon_RanBP"/>
    <property type="match status" value="4"/>
</dbReference>
<feature type="domain" description="RanBD1" evidence="31">
    <location>
        <begin position="2088"/>
        <end position="2224"/>
    </location>
</feature>
<organism evidence="33 34">
    <name type="scientific">Chanos chanos</name>
    <name type="common">Milkfish</name>
    <name type="synonym">Mugil chanos</name>
    <dbReference type="NCBI Taxonomy" id="29144"/>
    <lineage>
        <taxon>Eukaryota</taxon>
        <taxon>Metazoa</taxon>
        <taxon>Chordata</taxon>
        <taxon>Craniata</taxon>
        <taxon>Vertebrata</taxon>
        <taxon>Euteleostomi</taxon>
        <taxon>Actinopterygii</taxon>
        <taxon>Neopterygii</taxon>
        <taxon>Teleostei</taxon>
        <taxon>Ostariophysi</taxon>
        <taxon>Gonorynchiformes</taxon>
        <taxon>Chanidae</taxon>
        <taxon>Chanos</taxon>
    </lineage>
</organism>
<dbReference type="GO" id="GO:0031965">
    <property type="term" value="C:nuclear membrane"/>
    <property type="evidence" value="ECO:0007669"/>
    <property type="project" value="UniProtKB-SubCell"/>
</dbReference>
<dbReference type="OrthoDB" id="2357150at2759"/>
<keyword evidence="11 26" id="KW-0863">Zinc-finger</keyword>
<dbReference type="SUPFAM" id="SSF48452">
    <property type="entry name" value="TPR-like"/>
    <property type="match status" value="1"/>
</dbReference>
<dbReference type="Pfam" id="PF00638">
    <property type="entry name" value="Ran_BP1"/>
    <property type="match status" value="4"/>
</dbReference>
<dbReference type="GO" id="GO:0006607">
    <property type="term" value="P:NLS-bearing protein import into nucleus"/>
    <property type="evidence" value="ECO:0007669"/>
    <property type="project" value="TreeGrafter"/>
</dbReference>
<dbReference type="GO" id="GO:0005643">
    <property type="term" value="C:nuclear pore"/>
    <property type="evidence" value="ECO:0007669"/>
    <property type="project" value="UniProtKB-SubCell"/>
</dbReference>
<feature type="compositionally biased region" description="Low complexity" evidence="29">
    <location>
        <begin position="786"/>
        <end position="797"/>
    </location>
</feature>
<dbReference type="PROSITE" id="PS50199">
    <property type="entry name" value="ZF_RANBP2_2"/>
    <property type="match status" value="4"/>
</dbReference>
<keyword evidence="8" id="KW-0808">Transferase</keyword>
<dbReference type="GO" id="GO:0008270">
    <property type="term" value="F:zinc ion binding"/>
    <property type="evidence" value="ECO:0007669"/>
    <property type="project" value="UniProtKB-KW"/>
</dbReference>
<evidence type="ECO:0000256" key="15">
    <source>
        <dbReference type="ARBA" id="ARBA00022843"/>
    </source>
</evidence>
<evidence type="ECO:0000256" key="10">
    <source>
        <dbReference type="ARBA" id="ARBA00022737"/>
    </source>
</evidence>
<dbReference type="InterPro" id="IPR020892">
    <property type="entry name" value="Cyclophilin-type_PPIase_CS"/>
</dbReference>
<keyword evidence="18" id="KW-0007">Acetylation</keyword>
<evidence type="ECO:0000256" key="17">
    <source>
        <dbReference type="ARBA" id="ARBA00022927"/>
    </source>
</evidence>
<feature type="compositionally biased region" description="Basic and acidic residues" evidence="29">
    <location>
        <begin position="1153"/>
        <end position="1167"/>
    </location>
</feature>
<keyword evidence="22" id="KW-0539">Nucleus</keyword>
<dbReference type="GO" id="GO:0005737">
    <property type="term" value="C:cytoplasm"/>
    <property type="evidence" value="ECO:0007669"/>
    <property type="project" value="TreeGrafter"/>
</dbReference>
<evidence type="ECO:0000256" key="5">
    <source>
        <dbReference type="ARBA" id="ARBA00022481"/>
    </source>
</evidence>
<dbReference type="Proteomes" id="UP000504632">
    <property type="component" value="Chromosome 10"/>
</dbReference>
<feature type="compositionally biased region" description="Polar residues" evidence="29">
    <location>
        <begin position="2053"/>
        <end position="2069"/>
    </location>
</feature>
<evidence type="ECO:0000256" key="16">
    <source>
        <dbReference type="ARBA" id="ARBA00022884"/>
    </source>
</evidence>
<evidence type="ECO:0000256" key="26">
    <source>
        <dbReference type="PROSITE-ProRule" id="PRU00322"/>
    </source>
</evidence>
<feature type="region of interest" description="Disordered" evidence="29">
    <location>
        <begin position="982"/>
        <end position="1036"/>
    </location>
</feature>
<dbReference type="InterPro" id="IPR001876">
    <property type="entry name" value="Znf_RanBP2"/>
</dbReference>
<proteinExistence type="inferred from homology"/>
<feature type="region of interest" description="Disordered" evidence="29">
    <location>
        <begin position="1367"/>
        <end position="1386"/>
    </location>
</feature>
<feature type="domain" description="PPIase cyclophilin-type" evidence="30">
    <location>
        <begin position="2814"/>
        <end position="2970"/>
    </location>
</feature>
<feature type="compositionally biased region" description="Polar residues" evidence="29">
    <location>
        <begin position="2263"/>
        <end position="2276"/>
    </location>
</feature>
<dbReference type="GO" id="GO:0003755">
    <property type="term" value="F:peptidyl-prolyl cis-trans isomerase activity"/>
    <property type="evidence" value="ECO:0007669"/>
    <property type="project" value="InterPro"/>
</dbReference>
<feature type="domain" description="RanBD1" evidence="31">
    <location>
        <begin position="2658"/>
        <end position="2793"/>
    </location>
</feature>
<dbReference type="FunFam" id="2.40.100.10:FF:000020">
    <property type="entry name" value="E3 SUMO-protein ligase RanBP2"/>
    <property type="match status" value="1"/>
</dbReference>
<evidence type="ECO:0000256" key="29">
    <source>
        <dbReference type="SAM" id="MobiDB-lite"/>
    </source>
</evidence>
<dbReference type="PROSITE" id="PS50196">
    <property type="entry name" value="RANBD1"/>
    <property type="match status" value="4"/>
</dbReference>
<feature type="compositionally biased region" description="Polar residues" evidence="29">
    <location>
        <begin position="1705"/>
        <end position="1721"/>
    </location>
</feature>
<dbReference type="PRINTS" id="PR00153">
    <property type="entry name" value="CSAPPISMRASE"/>
</dbReference>
<keyword evidence="13" id="KW-0509">mRNA transport</keyword>
<comment type="pathway">
    <text evidence="3">Protein modification; protein sumoylation.</text>
</comment>
<evidence type="ECO:0000256" key="25">
    <source>
        <dbReference type="ARBA" id="ARBA00081161"/>
    </source>
</evidence>
<keyword evidence="27" id="KW-0802">TPR repeat</keyword>
<dbReference type="PROSITE" id="PS01358">
    <property type="entry name" value="ZF_RANBP2_1"/>
    <property type="match status" value="4"/>
</dbReference>
<name>A0A6J2WG03_CHACN</name>
<dbReference type="SUPFAM" id="SSF90209">
    <property type="entry name" value="Ran binding protein zinc finger-like"/>
    <property type="match status" value="4"/>
</dbReference>
<evidence type="ECO:0000256" key="18">
    <source>
        <dbReference type="ARBA" id="ARBA00022990"/>
    </source>
</evidence>
<feature type="compositionally biased region" description="Basic and acidic residues" evidence="29">
    <location>
        <begin position="2438"/>
        <end position="2461"/>
    </location>
</feature>
<evidence type="ECO:0000313" key="33">
    <source>
        <dbReference type="Proteomes" id="UP000504632"/>
    </source>
</evidence>
<dbReference type="PANTHER" id="PTHR23138">
    <property type="entry name" value="RAN BINDING PROTEIN"/>
    <property type="match status" value="1"/>
</dbReference>
<dbReference type="GO" id="GO:0005096">
    <property type="term" value="F:GTPase activator activity"/>
    <property type="evidence" value="ECO:0007669"/>
    <property type="project" value="TreeGrafter"/>
</dbReference>
<keyword evidence="21" id="KW-1015">Disulfide bond</keyword>
<dbReference type="GO" id="GO:0003723">
    <property type="term" value="F:RNA binding"/>
    <property type="evidence" value="ECO:0007669"/>
    <property type="project" value="UniProtKB-KW"/>
</dbReference>
<keyword evidence="7" id="KW-0597">Phosphoprotein</keyword>
<dbReference type="GO" id="GO:0019789">
    <property type="term" value="F:SUMO transferase activity"/>
    <property type="evidence" value="ECO:0007669"/>
    <property type="project" value="UniProtKB-ARBA"/>
</dbReference>
<keyword evidence="15" id="KW-0832">Ubl conjugation</keyword>
<feature type="compositionally biased region" description="Low complexity" evidence="29">
    <location>
        <begin position="2534"/>
        <end position="2549"/>
    </location>
</feature>
<keyword evidence="17" id="KW-0653">Protein transport</keyword>
<feature type="compositionally biased region" description="Acidic residues" evidence="29">
    <location>
        <begin position="2072"/>
        <end position="2084"/>
    </location>
</feature>
<dbReference type="Pfam" id="PF00160">
    <property type="entry name" value="Pro_isomerase"/>
    <property type="match status" value="1"/>
</dbReference>
<sequence length="2971" mass="328072">MRRSKTEVERYISSVISASPSQKEKPTKGFLFAKLYFEAKEYELAKRHVSSYLTVQERDPKAHKFLGQLYEREGDIDKAVGCYKRSVDLNPAQKDLVLKVAELLCNKPERDSRAEFWVEKAAKLLPGHPEVFNLKEKLLSAKGQQGWNQLYDLLQTELQLRPTDSYVNIKLMQLYCSDGRLEDAVKHYLTVERSGALRRKLDWYSTAVNTLKEYLEQPNVSSNEKICRKIQKELLLAHSSLLRITLTEKGWRDGVDTLQSFDSTLQALKNTATSTADELSEVFTEMRGHLYLYAGTLLLKMAQEKETQWRAVTDLAALCYLIAYQVPRPKAKALKGDHVAPQVLELLACDRQSQAGHMLFNMNQDPDHFVKEVVEAFGNKKGKECLFDMLFGAQKSAGPSFIDNDDISLSAQTPEVTDLVTWDNGSILLHGGDLQHLTWLGLQWVLMERNPAFKNWLKQLFPRLTLETSKLDTNTPESICLLDLEVFLCGVVFTCHTQLQETAKISAGSPLHEPRCLPMQIIKLLSTEKQREWWNAVYSLIHKKAIPGMSAKLRMIVQHGLSTLRAGEKHGLQPALLIHWAQHLSKTGSGSNSYYDQKEYVDRSVHYWKVVLPLLEKIQRRRSIPEPLDPMFMHFRSRDIQVSGVKSYEEEAAIAFALHLDIEGKTDQAISNLEKLNSISSNWQLAQIYQRLSEEAGNGVEETQDRCINYLRQFKKYLSKIYNANAEDIEKLPVSMEEVMDLLTEVDQQLGDYGDGLDEDEDAPPITSSPSQPPEPLGASSHIKFSTPSPAKSVSSPSKKHIFSPKTVPHWAEDQKSILQMLCSQVEALKNEVHDLRHNSSETTASPHHRMYGEGYGAESLQESYPAAQTFHGAPLTVATTGPSGYYNQSQAYNSQYLLRTAANVTPTKAPVYGIGRLPPQQPMYTYQPTHTPPLQTTPACIYPQDQVFGAPLRFESPATSLLSPYSEEYYSHSVAQPATNPTLPEPGYFTKPSAVTPAQPPKSGESKPMDFGKIPFGQQGPSEPPKAPSFGGGAVAQSTPTAAAFKFNSNFKSNDGDFTFSSANVKSNSESLLGLLTSDISLRTEGYSEQKPPAPEQPGSQPGIFTFGSKNAAGFSFTDAAQGKNLFAKTEPAFNFASTAKPVFGFGNAGDQEEKAAESDNDSTHVEEDEDGPHFEPIVPLPDKVDVKTGEEEEEEMFCNRAKLFRFDTEAKEWKERGIGSIKILKHRTSGKVRLLMRREQVLKICANHYITADMVLKPNAGSDKSWVWYAIDYADEMPKTEQLAIRFKTADEAALFKAKFEEAQSFITKSPQKQEQREEKLPKPSTPEPAGKVLDLKAQFARKDGEWDCNVCCVRNTPSAKQCVACQSPNPDAAPEPEGKPTEGFKGFPSVAPAGGFTFGFGEGSAKGSSSTSSSQGFAPFGSQIPASFKFGTTTPATTTAGFGSQFEKKPGQWDCSVCAVRNEETANSCVACQTPNPSAKTGENQVAEKPSTLSFGSGFGAQFSKKEGQWDCDTCLVRNDASVTECVSCQTPRNPAQIQGGLAAMFGKKEGQWDCDACLVRNESSSSHCVSCQTPNPNAKSTTTSAPSSSSFSFSFGSTANQPAATGFKTNFNASSTFQFGQSKDTASSAAFNFKAPPTQADDKSSTSSGFSFSMPMPAGGFKFGTQESNTQPADSQTQKGSASLFLKNMAEQHREKEKETTPSASAPSADKTSQDSNPLFAGKPNTFSFADLAKSSKGDFQFGQQDPNFKGFAGAGEQLFSSFQGNQKADTSADQDEEDMYKTEENDDIQFEPVVQMPEKVELVTGEEDEEVLYSQRVKLFRFDTETSQWKERGVGNLKFLKNSDNGKLRVLMRREQVLKVCANHWITTTMNLKPLSGSDRAWMWMANDFSDGDAKLEQLAAKFKTPELAEEFKQKFEECQRLLLDIPLQTPHKLVDTGRTAHLIQKAEEMKSGLKDLKSFLTDDKTKIAEDEGNVTTTSNTSGLIIKPHAESTGPTLEWDNYDLRGEGLDDSANTSVYASPLASSPIRKNLFRFGESSAGFSFSFQPVLSPSKSPAKPNQSRGSVGTDDEQDTTQEEERDGQYFEPVVPLPDLVEISTGEENEQVVFSHRAKLYRYDKDLSQWKERGIGDLKILQNYDTKRVRLVMRRDQVLKLCANHWITANMKLEPMKGAEKAWIWSAFDFAEGEGKVEQLAVRFKLQETASAFRDAFEEAKDAQDKEVLLTSVASRETTTTLPVTCGEAAVAVLEETTKERTDKTASASSPRSTSKTVVSPPKFVFGTDSVQKIFGSPLPSVPTTAGSPDNGAGAAVSSKTSGSALTSVSSTTTPFKIPERVPSQMNKTESERTQELSDSDDVQIVYERQPTEEQAELARRLMLPLTFFCYKNEPGYISDDDHDDEDFETAVKNLRGKLYPDPPETGATASGHTDQPSVDVRDPECVLVWEKKPTPEEEEKAKRLQLPPTFFCGAGSDSEAERDKAEDFDTEFQKVQQALQEQQSQSAPQQEQQSQSSTPSDDKAASVSTDDIPTSASSTAVSTGSEVSSEQPSDPQTDNSSSPIDLSSKKGGDTDSTTTTTAAAPAPASQVTFGFGAMGGCSFADLAKNSGEFAFGQQDSNFSWAGAGATVFAAPADTKKDGEEEGSEDEETPNNVDIHFEPIVSLPEVEVKSGEEDEEILFKERTKLYRWDRELNQWKERGVGDIKILYHPAKKYYRVLMRREQVLKVCANHTITAAIELKPMNTSANALVWTATDYAEGDAKVEQLAAKFKTPELAESFKKTFTDCQNRLSLPDSSQLSRVMDFSRETNPLVYFTVSVDDEPIGKITMELFAHVVPKTAENFRALCTGEKGFGYRGSIFHRIIPDFMCQGGDITNQDGTGGKSIYGGKFEDENFDIKHTGPGLLSMANRGRDTNNSQFFITLKKTEHLDFKHVAFGFVKDGMDVVKQMGELGTKSGKPSKKITITDCGQL</sequence>
<dbReference type="GO" id="GO:0006457">
    <property type="term" value="P:protein folding"/>
    <property type="evidence" value="ECO:0007669"/>
    <property type="project" value="InterPro"/>
</dbReference>
<feature type="repeat" description="TPR" evidence="27">
    <location>
        <begin position="60"/>
        <end position="93"/>
    </location>
</feature>